<feature type="non-terminal residue" evidence="1">
    <location>
        <position position="56"/>
    </location>
</feature>
<reference evidence="1" key="1">
    <citation type="submission" date="2018-05" db="EMBL/GenBank/DDBJ databases">
        <authorList>
            <person name="Lanie J.A."/>
            <person name="Ng W.-L."/>
            <person name="Kazmierczak K.M."/>
            <person name="Andrzejewski T.M."/>
            <person name="Davidsen T.M."/>
            <person name="Wayne K.J."/>
            <person name="Tettelin H."/>
            <person name="Glass J.I."/>
            <person name="Rusch D."/>
            <person name="Podicherti R."/>
            <person name="Tsui H.-C.T."/>
            <person name="Winkler M.E."/>
        </authorList>
    </citation>
    <scope>NUCLEOTIDE SEQUENCE</scope>
</reference>
<dbReference type="AlphaFoldDB" id="A0A382V111"/>
<organism evidence="1">
    <name type="scientific">marine metagenome</name>
    <dbReference type="NCBI Taxonomy" id="408172"/>
    <lineage>
        <taxon>unclassified sequences</taxon>
        <taxon>metagenomes</taxon>
        <taxon>ecological metagenomes</taxon>
    </lineage>
</organism>
<gene>
    <name evidence="1" type="ORF">METZ01_LOCUS393038</name>
</gene>
<sequence length="56" mass="6472">VATQNNSQVHGGSKRYSIADEVSIKAVKVDDEWGSFDEDWGFKIWDIPKEFRTQKK</sequence>
<protein>
    <submittedName>
        <fullName evidence="1">Uncharacterized protein</fullName>
    </submittedName>
</protein>
<name>A0A382V111_9ZZZZ</name>
<evidence type="ECO:0000313" key="1">
    <source>
        <dbReference type="EMBL" id="SVD40184.1"/>
    </source>
</evidence>
<proteinExistence type="predicted"/>
<accession>A0A382V111</accession>
<feature type="non-terminal residue" evidence="1">
    <location>
        <position position="1"/>
    </location>
</feature>
<dbReference type="EMBL" id="UINC01148354">
    <property type="protein sequence ID" value="SVD40184.1"/>
    <property type="molecule type" value="Genomic_DNA"/>
</dbReference>